<evidence type="ECO:0000313" key="2">
    <source>
        <dbReference type="Proteomes" id="UP000468901"/>
    </source>
</evidence>
<dbReference type="AlphaFoldDB" id="A0A6N6VIX0"/>
<dbReference type="InterPro" id="IPR026349">
    <property type="entry name" value="CHP04255"/>
</dbReference>
<dbReference type="Proteomes" id="UP000468901">
    <property type="component" value="Unassembled WGS sequence"/>
</dbReference>
<dbReference type="RefSeq" id="WP_152215981.1">
    <property type="nucleotide sequence ID" value="NZ_WESC01000007.1"/>
</dbReference>
<keyword evidence="2" id="KW-1185">Reference proteome</keyword>
<name>A0A6N6VIX0_9HYPH</name>
<comment type="caution">
    <text evidence="1">The sequence shown here is derived from an EMBL/GenBank/DDBJ whole genome shotgun (WGS) entry which is preliminary data.</text>
</comment>
<reference evidence="1 2" key="1">
    <citation type="submission" date="2019-09" db="EMBL/GenBank/DDBJ databases">
        <title>Parvibaculum sedimenti sp. nov., isolated from sediment.</title>
        <authorList>
            <person name="Wang Y."/>
        </authorList>
    </citation>
    <scope>NUCLEOTIDE SEQUENCE [LARGE SCALE GENOMIC DNA]</scope>
    <source>
        <strain evidence="1 2">HXT-9</strain>
    </source>
</reference>
<gene>
    <name evidence="1" type="ORF">F2P47_08765</name>
</gene>
<organism evidence="1 2">
    <name type="scientific">Parvibaculum sedimenti</name>
    <dbReference type="NCBI Taxonomy" id="2608632"/>
    <lineage>
        <taxon>Bacteria</taxon>
        <taxon>Pseudomonadati</taxon>
        <taxon>Pseudomonadota</taxon>
        <taxon>Alphaproteobacteria</taxon>
        <taxon>Hyphomicrobiales</taxon>
        <taxon>Parvibaculaceae</taxon>
        <taxon>Parvibaculum</taxon>
    </lineage>
</organism>
<evidence type="ECO:0000313" key="1">
    <source>
        <dbReference type="EMBL" id="KAB7740095.1"/>
    </source>
</evidence>
<protein>
    <submittedName>
        <fullName evidence="1">TIGR04255 family protein</fullName>
    </submittedName>
</protein>
<accession>A0A6N6VIX0</accession>
<sequence length="271" mass="31250">MLPDFDQPPVTEVIIGIQNATTQFSNVHAGMFYERMKKRFPKVSEQDPLAAIFETFGPNPVQSGFHLQFGRTPTRYWFVTEDDCELIQIQNDRFLHNWRQTQASDKYPRFKKLFSEFVLELDAWQKFLQDQNIGDLSINQVEVTYINHIYTEGEGNPYAYLGDVFRFWAKDMPPQEGFPFDNATGSVRFLLQDEEGAPYGRLHAEFLPAFHNETQRAAIQFQLTARAKPKQDTVDAARATIEKCHEAIVKSFAGLTTAKMHELWGLKNVSD</sequence>
<proteinExistence type="predicted"/>
<dbReference type="EMBL" id="WESC01000007">
    <property type="protein sequence ID" value="KAB7740095.1"/>
    <property type="molecule type" value="Genomic_DNA"/>
</dbReference>
<dbReference type="NCBIfam" id="TIGR04255">
    <property type="entry name" value="sporadTIGR04255"/>
    <property type="match status" value="1"/>
</dbReference>